<dbReference type="EMBL" id="BQNB010013881">
    <property type="protein sequence ID" value="GJT21351.1"/>
    <property type="molecule type" value="Genomic_DNA"/>
</dbReference>
<gene>
    <name evidence="4" type="ORF">Tco_0891288</name>
</gene>
<dbReference type="Proteomes" id="UP001151760">
    <property type="component" value="Unassembled WGS sequence"/>
</dbReference>
<proteinExistence type="predicted"/>
<accession>A0ABQ5C2F8</accession>
<dbReference type="PANTHER" id="PTHR46890:SF48">
    <property type="entry name" value="RNA-DIRECTED DNA POLYMERASE"/>
    <property type="match status" value="1"/>
</dbReference>
<dbReference type="PANTHER" id="PTHR46890">
    <property type="entry name" value="NON-LTR RETROLELEMENT REVERSE TRANSCRIPTASE-LIKE PROTEIN-RELATED"/>
    <property type="match status" value="1"/>
</dbReference>
<dbReference type="SUPFAM" id="SSF56672">
    <property type="entry name" value="DNA/RNA polymerases"/>
    <property type="match status" value="1"/>
</dbReference>
<comment type="caution">
    <text evidence="4">The sequence shown here is derived from an EMBL/GenBank/DDBJ whole genome shotgun (WGS) entry which is preliminary data.</text>
</comment>
<dbReference type="InterPro" id="IPR026960">
    <property type="entry name" value="RVT-Znf"/>
</dbReference>
<dbReference type="Pfam" id="PF00078">
    <property type="entry name" value="RVT_1"/>
    <property type="match status" value="1"/>
</dbReference>
<feature type="domain" description="Reverse transcriptase" evidence="2">
    <location>
        <begin position="45"/>
        <end position="140"/>
    </location>
</feature>
<keyword evidence="5" id="KW-1185">Reference proteome</keyword>
<evidence type="ECO:0000313" key="4">
    <source>
        <dbReference type="EMBL" id="GJT21351.1"/>
    </source>
</evidence>
<evidence type="ECO:0000313" key="5">
    <source>
        <dbReference type="Proteomes" id="UP001151760"/>
    </source>
</evidence>
<reference evidence="4" key="1">
    <citation type="journal article" date="2022" name="Int. J. Mol. Sci.">
        <title>Draft Genome of Tanacetum Coccineum: Genomic Comparison of Closely Related Tanacetum-Family Plants.</title>
        <authorList>
            <person name="Yamashiro T."/>
            <person name="Shiraishi A."/>
            <person name="Nakayama K."/>
            <person name="Satake H."/>
        </authorList>
    </citation>
    <scope>NUCLEOTIDE SEQUENCE</scope>
</reference>
<evidence type="ECO:0000256" key="1">
    <source>
        <dbReference type="SAM" id="Phobius"/>
    </source>
</evidence>
<keyword evidence="1" id="KW-1133">Transmembrane helix</keyword>
<keyword evidence="1" id="KW-0472">Membrane</keyword>
<dbReference type="InterPro" id="IPR052343">
    <property type="entry name" value="Retrotransposon-Effector_Assoc"/>
</dbReference>
<protein>
    <submittedName>
        <fullName evidence="4">Sodium/hydrogen exchanger 6</fullName>
    </submittedName>
</protein>
<dbReference type="InterPro" id="IPR043502">
    <property type="entry name" value="DNA/RNA_pol_sf"/>
</dbReference>
<evidence type="ECO:0000259" key="2">
    <source>
        <dbReference type="Pfam" id="PF00078"/>
    </source>
</evidence>
<sequence length="791" mass="91494">MKTKTHKDSLKKVPIHSVIGNFLRLSLWVLVFIQRWSNGLLFVFLEPLLSISVNGNVHGWFKGKRGLRQGDPLSPYLFTLGMEILTLWLQRKVRNSDEFQYHHLCEQQRIINLCFADDLFLFARGHPSWVSVIMDALEEFKEVFCPVPWHDLEQLMRGFLWCQREMKKGKAKLGLRDSVVCMPKHECGHWESLWFKGFIRYKLTVVVFGLPCRGDASWEAQKLKDTRTGSQWDVGPSIDLNLLKCPCNDMFPELHEHLIPVSVLFLRRNGRLFKKKTLTPGQIVDVIFSTVRLKLVTLKFKKMSTKSHLLLDQWKIPSYCIVHDGVTSTMCNESWGRNSFARAMIEISSDMELKESLVVAIPNLEGEEYTYETYTRTAGTQIDESDDDDVENVYDKTGNLHDRVVRLRHELDEVQKALDKDPACVSLREEEGVYLRAFNEATLDEERFLKQKAKLEWLRVGDSNSAYFHKTVKERVSRNRIDIITDMNNVTHTNNEVPTAFVEHYMNFLGSSAPVSNLDNRGLFSKKISNEKADYMVREVTNGEIKDAMFSIDNDKAPGPDGFTLLFFKKSWDLVGNDVCNNIRDFFGNGKLLQELNHTILALIPKISAPTRRNDYRPILCCNVLYKCVSKIITNRIKDGLEYVIYCMVMDGRSKPMDVPFRSNQSARVGLSVKTPLLGKLKMAKLMPFSVSRVWDSIRPRGEEITWFLLVWHQHLIPRHAFNLWLIMRRKLKMQDLMKQWDVGDSIDLSILQCSLCDGKPDSHAHLFFKCKFSCQVMRHDYGLAGMKNEP</sequence>
<dbReference type="InterPro" id="IPR000477">
    <property type="entry name" value="RT_dom"/>
</dbReference>
<evidence type="ECO:0000259" key="3">
    <source>
        <dbReference type="Pfam" id="PF13966"/>
    </source>
</evidence>
<organism evidence="4 5">
    <name type="scientific">Tanacetum coccineum</name>
    <dbReference type="NCBI Taxonomy" id="301880"/>
    <lineage>
        <taxon>Eukaryota</taxon>
        <taxon>Viridiplantae</taxon>
        <taxon>Streptophyta</taxon>
        <taxon>Embryophyta</taxon>
        <taxon>Tracheophyta</taxon>
        <taxon>Spermatophyta</taxon>
        <taxon>Magnoliopsida</taxon>
        <taxon>eudicotyledons</taxon>
        <taxon>Gunneridae</taxon>
        <taxon>Pentapetalae</taxon>
        <taxon>asterids</taxon>
        <taxon>campanulids</taxon>
        <taxon>Asterales</taxon>
        <taxon>Asteraceae</taxon>
        <taxon>Asteroideae</taxon>
        <taxon>Anthemideae</taxon>
        <taxon>Anthemidinae</taxon>
        <taxon>Tanacetum</taxon>
    </lineage>
</organism>
<reference evidence="4" key="2">
    <citation type="submission" date="2022-01" db="EMBL/GenBank/DDBJ databases">
        <authorList>
            <person name="Yamashiro T."/>
            <person name="Shiraishi A."/>
            <person name="Satake H."/>
            <person name="Nakayama K."/>
        </authorList>
    </citation>
    <scope>NUCLEOTIDE SEQUENCE</scope>
</reference>
<name>A0ABQ5C2F8_9ASTR</name>
<feature type="transmembrane region" description="Helical" evidence="1">
    <location>
        <begin position="12"/>
        <end position="33"/>
    </location>
</feature>
<keyword evidence="1" id="KW-0812">Transmembrane</keyword>
<dbReference type="Pfam" id="PF13966">
    <property type="entry name" value="zf-RVT"/>
    <property type="match status" value="1"/>
</dbReference>
<feature type="domain" description="Reverse transcriptase zinc-binding" evidence="3">
    <location>
        <begin position="689"/>
        <end position="777"/>
    </location>
</feature>